<evidence type="ECO:0000256" key="2">
    <source>
        <dbReference type="ARBA" id="ARBA00009948"/>
    </source>
</evidence>
<name>A0A1G7BP36_9FLAO</name>
<dbReference type="Pfam" id="PF00275">
    <property type="entry name" value="EPSP_synthase"/>
    <property type="match status" value="1"/>
</dbReference>
<keyword evidence="6" id="KW-0057">Aromatic amino acid biosynthesis</keyword>
<dbReference type="PIRSF" id="PIRSF000505">
    <property type="entry name" value="EPSPS"/>
    <property type="match status" value="1"/>
</dbReference>
<comment type="catalytic activity">
    <reaction evidence="8">
        <text>3-phosphoshikimate + phosphoenolpyruvate = 5-O-(1-carboxyvinyl)-3-phosphoshikimate + phosphate</text>
        <dbReference type="Rhea" id="RHEA:21256"/>
        <dbReference type="ChEBI" id="CHEBI:43474"/>
        <dbReference type="ChEBI" id="CHEBI:57701"/>
        <dbReference type="ChEBI" id="CHEBI:58702"/>
        <dbReference type="ChEBI" id="CHEBI:145989"/>
        <dbReference type="EC" id="2.5.1.19"/>
    </reaction>
    <physiologicalReaction direction="left-to-right" evidence="8">
        <dbReference type="Rhea" id="RHEA:21257"/>
    </physiologicalReaction>
</comment>
<dbReference type="EC" id="2.5.1.19" evidence="3"/>
<evidence type="ECO:0000256" key="6">
    <source>
        <dbReference type="ARBA" id="ARBA00023141"/>
    </source>
</evidence>
<dbReference type="GO" id="GO:0003866">
    <property type="term" value="F:3-phosphoshikimate 1-carboxyvinyltransferase activity"/>
    <property type="evidence" value="ECO:0007669"/>
    <property type="project" value="UniProtKB-EC"/>
</dbReference>
<evidence type="ECO:0000256" key="3">
    <source>
        <dbReference type="ARBA" id="ARBA00012450"/>
    </source>
</evidence>
<dbReference type="GO" id="GO:0009423">
    <property type="term" value="P:chorismate biosynthetic process"/>
    <property type="evidence" value="ECO:0007669"/>
    <property type="project" value="UniProtKB-UniPathway"/>
</dbReference>
<dbReference type="UniPathway" id="UPA00053">
    <property type="reaction ID" value="UER00089"/>
</dbReference>
<keyword evidence="11" id="KW-1185">Reference proteome</keyword>
<evidence type="ECO:0000256" key="4">
    <source>
        <dbReference type="ARBA" id="ARBA00022605"/>
    </source>
</evidence>
<dbReference type="InterPro" id="IPR001986">
    <property type="entry name" value="Enolpyruvate_Tfrase_dom"/>
</dbReference>
<dbReference type="InterPro" id="IPR013792">
    <property type="entry name" value="RNA3'P_cycl/enolpyr_Trfase_a/b"/>
</dbReference>
<dbReference type="InterPro" id="IPR036968">
    <property type="entry name" value="Enolpyruvate_Tfrase_sf"/>
</dbReference>
<dbReference type="RefSeq" id="WP_176763242.1">
    <property type="nucleotide sequence ID" value="NZ_FNAS01000006.1"/>
</dbReference>
<evidence type="ECO:0000259" key="9">
    <source>
        <dbReference type="Pfam" id="PF00275"/>
    </source>
</evidence>
<sequence length="405" mass="45375">MFISRFRIAEGSEVEITGSKSLSNRWLVLQKLFGSITIKNLSNARDTSVLCQALASKSDFIDIHHAGTAMRFLTAYFAIQDGKAVTLSGSERMKERPIRPLVEALVQMGASISYDEKEGYPPLTIMGKKMEYSEVDIPADISSQFISALLLISGKLKNGLKIRLRGKATSKPYLEMTLSILREIGIEVVVKNNTIEVLPFSKSLINKTILVESDWSSASYFYMLAAVGRNKLTLGKFQKNSLQGDAAVVDLFRQYFGVHTEFREDGKIILVPVQGFIYPKKIDLNMNSCPDIAQTICVTASLLRIPFCIKGLHTLKIKETDRLSALKNELRKMGVEVCISEDSIRSLVFNELPEKITVKTYNDHRMAMSFLGCGLMCDVEIEDAAVVEKSYPLFWKDIGRITRKI</sequence>
<comment type="pathway">
    <text evidence="1">Metabolic intermediate biosynthesis; chorismate biosynthesis; chorismate from D-erythrose 4-phosphate and phosphoenolpyruvate: step 6/7.</text>
</comment>
<evidence type="ECO:0000256" key="5">
    <source>
        <dbReference type="ARBA" id="ARBA00022679"/>
    </source>
</evidence>
<dbReference type="SUPFAM" id="SSF55205">
    <property type="entry name" value="EPT/RTPC-like"/>
    <property type="match status" value="1"/>
</dbReference>
<evidence type="ECO:0000256" key="7">
    <source>
        <dbReference type="ARBA" id="ARBA00030046"/>
    </source>
</evidence>
<dbReference type="EMBL" id="FNAS01000006">
    <property type="protein sequence ID" value="SDE28727.1"/>
    <property type="molecule type" value="Genomic_DNA"/>
</dbReference>
<keyword evidence="4" id="KW-0028">Amino-acid biosynthesis</keyword>
<evidence type="ECO:0000313" key="11">
    <source>
        <dbReference type="Proteomes" id="UP000198517"/>
    </source>
</evidence>
<dbReference type="PANTHER" id="PTHR21090:SF5">
    <property type="entry name" value="PENTAFUNCTIONAL AROM POLYPEPTIDE"/>
    <property type="match status" value="1"/>
</dbReference>
<dbReference type="PROSITE" id="PS00885">
    <property type="entry name" value="EPSP_SYNTHASE_2"/>
    <property type="match status" value="1"/>
</dbReference>
<dbReference type="Proteomes" id="UP000198517">
    <property type="component" value="Unassembled WGS sequence"/>
</dbReference>
<dbReference type="PANTHER" id="PTHR21090">
    <property type="entry name" value="AROM/DEHYDROQUINATE SYNTHASE"/>
    <property type="match status" value="1"/>
</dbReference>
<dbReference type="GO" id="GO:0009073">
    <property type="term" value="P:aromatic amino acid family biosynthetic process"/>
    <property type="evidence" value="ECO:0007669"/>
    <property type="project" value="UniProtKB-KW"/>
</dbReference>
<dbReference type="STRING" id="1071918.SAMN05421544_10665"/>
<comment type="similarity">
    <text evidence="2">Belongs to the EPSP synthase family.</text>
</comment>
<dbReference type="InterPro" id="IPR023193">
    <property type="entry name" value="EPSP_synthase_CS"/>
</dbReference>
<dbReference type="GO" id="GO:0008652">
    <property type="term" value="P:amino acid biosynthetic process"/>
    <property type="evidence" value="ECO:0007669"/>
    <property type="project" value="UniProtKB-KW"/>
</dbReference>
<evidence type="ECO:0000256" key="8">
    <source>
        <dbReference type="ARBA" id="ARBA00044633"/>
    </source>
</evidence>
<evidence type="ECO:0000256" key="1">
    <source>
        <dbReference type="ARBA" id="ARBA00004811"/>
    </source>
</evidence>
<keyword evidence="5 10" id="KW-0808">Transferase</keyword>
<dbReference type="InterPro" id="IPR006264">
    <property type="entry name" value="EPSP_synthase"/>
</dbReference>
<protein>
    <recommendedName>
        <fullName evidence="3">3-phosphoshikimate 1-carboxyvinyltransferase</fullName>
        <ecNumber evidence="3">2.5.1.19</ecNumber>
    </recommendedName>
    <alternativeName>
        <fullName evidence="7">5-enolpyruvylshikimate-3-phosphate synthase</fullName>
    </alternativeName>
</protein>
<reference evidence="10 11" key="1">
    <citation type="submission" date="2016-10" db="EMBL/GenBank/DDBJ databases">
        <authorList>
            <person name="de Groot N.N."/>
        </authorList>
    </citation>
    <scope>NUCLEOTIDE SEQUENCE [LARGE SCALE GENOMIC DNA]</scope>
    <source>
        <strain evidence="10 11">DSM 24015</strain>
    </source>
</reference>
<proteinExistence type="inferred from homology"/>
<organism evidence="10 11">
    <name type="scientific">Riemerella columbipharyngis</name>
    <dbReference type="NCBI Taxonomy" id="1071918"/>
    <lineage>
        <taxon>Bacteria</taxon>
        <taxon>Pseudomonadati</taxon>
        <taxon>Bacteroidota</taxon>
        <taxon>Flavobacteriia</taxon>
        <taxon>Flavobacteriales</taxon>
        <taxon>Weeksellaceae</taxon>
        <taxon>Riemerella</taxon>
    </lineage>
</organism>
<dbReference type="Gene3D" id="3.65.10.10">
    <property type="entry name" value="Enolpyruvate transferase domain"/>
    <property type="match status" value="2"/>
</dbReference>
<gene>
    <name evidence="10" type="ORF">SAMN05421544_10665</name>
</gene>
<accession>A0A1G7BP36</accession>
<dbReference type="AlphaFoldDB" id="A0A1G7BP36"/>
<evidence type="ECO:0000313" key="10">
    <source>
        <dbReference type="EMBL" id="SDE28727.1"/>
    </source>
</evidence>
<feature type="domain" description="Enolpyruvate transferase" evidence="9">
    <location>
        <begin position="56"/>
        <end position="397"/>
    </location>
</feature>